<comment type="caution">
    <text evidence="2">The sequence shown here is derived from an EMBL/GenBank/DDBJ whole genome shotgun (WGS) entry which is preliminary data.</text>
</comment>
<accession>A0ABP3KAW2</accession>
<dbReference type="EMBL" id="BAAAEM010000002">
    <property type="protein sequence ID" value="GAA0475134.1"/>
    <property type="molecule type" value="Genomic_DNA"/>
</dbReference>
<protein>
    <recommendedName>
        <fullName evidence="4">CXXC-20-CXXC protein</fullName>
    </recommendedName>
</protein>
<keyword evidence="1" id="KW-0812">Transmembrane</keyword>
<organism evidence="2 3">
    <name type="scientific">Parasphingorhabdus litoris</name>
    <dbReference type="NCBI Taxonomy" id="394733"/>
    <lineage>
        <taxon>Bacteria</taxon>
        <taxon>Pseudomonadati</taxon>
        <taxon>Pseudomonadota</taxon>
        <taxon>Alphaproteobacteria</taxon>
        <taxon>Sphingomonadales</taxon>
        <taxon>Sphingomonadaceae</taxon>
        <taxon>Parasphingorhabdus</taxon>
    </lineage>
</organism>
<keyword evidence="1" id="KW-1133">Transmembrane helix</keyword>
<feature type="transmembrane region" description="Helical" evidence="1">
    <location>
        <begin position="44"/>
        <end position="63"/>
    </location>
</feature>
<evidence type="ECO:0000256" key="1">
    <source>
        <dbReference type="SAM" id="Phobius"/>
    </source>
</evidence>
<feature type="transmembrane region" description="Helical" evidence="1">
    <location>
        <begin position="12"/>
        <end position="32"/>
    </location>
</feature>
<sequence>MSIDPRSWSVAAKANVFIASFFPALFTVFFVIVVAELSKKSLEILLFGFVAFFIVGQFFFRCYQCKKNVYRRVSGGFLGVDYVAPWSETTCSKCGADLTVSKAVDG</sequence>
<gene>
    <name evidence="2" type="ORF">GCM10009096_15960</name>
</gene>
<proteinExistence type="predicted"/>
<reference evidence="3" key="1">
    <citation type="journal article" date="2019" name="Int. J. Syst. Evol. Microbiol.">
        <title>The Global Catalogue of Microorganisms (GCM) 10K type strain sequencing project: providing services to taxonomists for standard genome sequencing and annotation.</title>
        <authorList>
            <consortium name="The Broad Institute Genomics Platform"/>
            <consortium name="The Broad Institute Genome Sequencing Center for Infectious Disease"/>
            <person name="Wu L."/>
            <person name="Ma J."/>
        </authorList>
    </citation>
    <scope>NUCLEOTIDE SEQUENCE [LARGE SCALE GENOMIC DNA]</scope>
    <source>
        <strain evidence="3">JCM 14162</strain>
    </source>
</reference>
<evidence type="ECO:0000313" key="2">
    <source>
        <dbReference type="EMBL" id="GAA0475134.1"/>
    </source>
</evidence>
<evidence type="ECO:0008006" key="4">
    <source>
        <dbReference type="Google" id="ProtNLM"/>
    </source>
</evidence>
<name>A0ABP3KAW2_9SPHN</name>
<keyword evidence="1" id="KW-0472">Membrane</keyword>
<keyword evidence="3" id="KW-1185">Reference proteome</keyword>
<dbReference type="Proteomes" id="UP001500713">
    <property type="component" value="Unassembled WGS sequence"/>
</dbReference>
<evidence type="ECO:0000313" key="3">
    <source>
        <dbReference type="Proteomes" id="UP001500713"/>
    </source>
</evidence>